<evidence type="ECO:0000313" key="2">
    <source>
        <dbReference type="EMBL" id="GAA3716740.1"/>
    </source>
</evidence>
<gene>
    <name evidence="2" type="ORF">GCM10022268_26410</name>
</gene>
<evidence type="ECO:0000256" key="1">
    <source>
        <dbReference type="SAM" id="SignalP"/>
    </source>
</evidence>
<name>A0ABP7EB00_9SPHN</name>
<dbReference type="RefSeq" id="WP_344693879.1">
    <property type="nucleotide sequence ID" value="NZ_BAABBF010000006.1"/>
</dbReference>
<protein>
    <submittedName>
        <fullName evidence="2">Uncharacterized protein</fullName>
    </submittedName>
</protein>
<keyword evidence="1" id="KW-0732">Signal</keyword>
<dbReference type="Proteomes" id="UP001500523">
    <property type="component" value="Unassembled WGS sequence"/>
</dbReference>
<evidence type="ECO:0000313" key="3">
    <source>
        <dbReference type="Proteomes" id="UP001500523"/>
    </source>
</evidence>
<keyword evidence="3" id="KW-1185">Reference proteome</keyword>
<accession>A0ABP7EB00</accession>
<proteinExistence type="predicted"/>
<organism evidence="2 3">
    <name type="scientific">Sphingomonas cynarae</name>
    <dbReference type="NCBI Taxonomy" id="930197"/>
    <lineage>
        <taxon>Bacteria</taxon>
        <taxon>Pseudomonadati</taxon>
        <taxon>Pseudomonadota</taxon>
        <taxon>Alphaproteobacteria</taxon>
        <taxon>Sphingomonadales</taxon>
        <taxon>Sphingomonadaceae</taxon>
        <taxon>Sphingomonas</taxon>
    </lineage>
</organism>
<feature type="signal peptide" evidence="1">
    <location>
        <begin position="1"/>
        <end position="21"/>
    </location>
</feature>
<sequence>MRAAAILAAMLATGVGVAAFAAVQRDTARTPTPRAAPQDDGILVIGPRQEDDIVVTGARPVIRGGLWRFRRSGTMNYGATTGRFTQATSLPFSFLTCLPDGELEAALRRASGEGSSLMSQARCNDLRLTVGKGRVAGKRICTSGGAGQRATTDISGRYDTRQLAIMFATEELFDGHERGGGPGWNPGRAKGYRWQAVAVREGDCPGSPVRNQRNAEELVPLLFTPALNYQEFDGIPRD</sequence>
<feature type="chain" id="PRO_5047436480" evidence="1">
    <location>
        <begin position="22"/>
        <end position="238"/>
    </location>
</feature>
<dbReference type="EMBL" id="BAABBF010000006">
    <property type="protein sequence ID" value="GAA3716740.1"/>
    <property type="molecule type" value="Genomic_DNA"/>
</dbReference>
<reference evidence="3" key="1">
    <citation type="journal article" date="2019" name="Int. J. Syst. Evol. Microbiol.">
        <title>The Global Catalogue of Microorganisms (GCM) 10K type strain sequencing project: providing services to taxonomists for standard genome sequencing and annotation.</title>
        <authorList>
            <consortium name="The Broad Institute Genomics Platform"/>
            <consortium name="The Broad Institute Genome Sequencing Center for Infectious Disease"/>
            <person name="Wu L."/>
            <person name="Ma J."/>
        </authorList>
    </citation>
    <scope>NUCLEOTIDE SEQUENCE [LARGE SCALE GENOMIC DNA]</scope>
    <source>
        <strain evidence="3">JCM 17498</strain>
    </source>
</reference>
<comment type="caution">
    <text evidence="2">The sequence shown here is derived from an EMBL/GenBank/DDBJ whole genome shotgun (WGS) entry which is preliminary data.</text>
</comment>